<feature type="non-terminal residue" evidence="1">
    <location>
        <position position="112"/>
    </location>
</feature>
<dbReference type="EMBL" id="HACA01026906">
    <property type="protein sequence ID" value="CDW44267.1"/>
    <property type="molecule type" value="Transcribed_RNA"/>
</dbReference>
<name>A0A0K2V276_LEPSM</name>
<proteinExistence type="predicted"/>
<reference evidence="1" key="1">
    <citation type="submission" date="2014-05" db="EMBL/GenBank/DDBJ databases">
        <authorList>
            <person name="Chronopoulou M."/>
        </authorList>
    </citation>
    <scope>NUCLEOTIDE SEQUENCE</scope>
    <source>
        <tissue evidence="1">Whole organism</tissue>
    </source>
</reference>
<dbReference type="AlphaFoldDB" id="A0A0K2V276"/>
<protein>
    <submittedName>
        <fullName evidence="1">Uncharacterized protein</fullName>
    </submittedName>
</protein>
<organism evidence="1">
    <name type="scientific">Lepeophtheirus salmonis</name>
    <name type="common">Salmon louse</name>
    <name type="synonym">Caligus salmonis</name>
    <dbReference type="NCBI Taxonomy" id="72036"/>
    <lineage>
        <taxon>Eukaryota</taxon>
        <taxon>Metazoa</taxon>
        <taxon>Ecdysozoa</taxon>
        <taxon>Arthropoda</taxon>
        <taxon>Crustacea</taxon>
        <taxon>Multicrustacea</taxon>
        <taxon>Hexanauplia</taxon>
        <taxon>Copepoda</taxon>
        <taxon>Siphonostomatoida</taxon>
        <taxon>Caligidae</taxon>
        <taxon>Lepeophtheirus</taxon>
    </lineage>
</organism>
<evidence type="ECO:0000313" key="1">
    <source>
        <dbReference type="EMBL" id="CDW44267.1"/>
    </source>
</evidence>
<sequence>TISEQTALTLVSCPKYSRKKDIVRANLLVNFLCNFSDSNSKVFRNNFLHYFIFSTVVDVLEQGWLLASSPASWKNLYHLQTFFTQNSFSVCFRHHINCFGAFNLIFTQILKQ</sequence>
<feature type="non-terminal residue" evidence="1">
    <location>
        <position position="1"/>
    </location>
</feature>
<accession>A0A0K2V276</accession>